<reference evidence="2" key="1">
    <citation type="journal article" date="2010" name="Nat. Biotechnol.">
        <title>Draft genome sequence of the oilseed species Ricinus communis.</title>
        <authorList>
            <person name="Chan A.P."/>
            <person name="Crabtree J."/>
            <person name="Zhao Q."/>
            <person name="Lorenzi H."/>
            <person name="Orvis J."/>
            <person name="Puiu D."/>
            <person name="Melake-Berhan A."/>
            <person name="Jones K.M."/>
            <person name="Redman J."/>
            <person name="Chen G."/>
            <person name="Cahoon E.B."/>
            <person name="Gedil M."/>
            <person name="Stanke M."/>
            <person name="Haas B.J."/>
            <person name="Wortman J.R."/>
            <person name="Fraser-Liggett C.M."/>
            <person name="Ravel J."/>
            <person name="Rabinowicz P.D."/>
        </authorList>
    </citation>
    <scope>NUCLEOTIDE SEQUENCE [LARGE SCALE GENOMIC DNA]</scope>
    <source>
        <strain evidence="2">cv. Hale</strain>
    </source>
</reference>
<dbReference type="Proteomes" id="UP000008311">
    <property type="component" value="Unassembled WGS sequence"/>
</dbReference>
<protein>
    <recommendedName>
        <fullName evidence="3">Methyltransferase type 11 domain-containing protein</fullName>
    </recommendedName>
</protein>
<evidence type="ECO:0000313" key="2">
    <source>
        <dbReference type="Proteomes" id="UP000008311"/>
    </source>
</evidence>
<dbReference type="SUPFAM" id="SSF53335">
    <property type="entry name" value="S-adenosyl-L-methionine-dependent methyltransferases"/>
    <property type="match status" value="1"/>
</dbReference>
<evidence type="ECO:0008006" key="3">
    <source>
        <dbReference type="Google" id="ProtNLM"/>
    </source>
</evidence>
<organism evidence="1 2">
    <name type="scientific">Ricinus communis</name>
    <name type="common">Castor bean</name>
    <dbReference type="NCBI Taxonomy" id="3988"/>
    <lineage>
        <taxon>Eukaryota</taxon>
        <taxon>Viridiplantae</taxon>
        <taxon>Streptophyta</taxon>
        <taxon>Embryophyta</taxon>
        <taxon>Tracheophyta</taxon>
        <taxon>Spermatophyta</taxon>
        <taxon>Magnoliopsida</taxon>
        <taxon>eudicotyledons</taxon>
        <taxon>Gunneridae</taxon>
        <taxon>Pentapetalae</taxon>
        <taxon>rosids</taxon>
        <taxon>fabids</taxon>
        <taxon>Malpighiales</taxon>
        <taxon>Euphorbiaceae</taxon>
        <taxon>Acalyphoideae</taxon>
        <taxon>Acalypheae</taxon>
        <taxon>Ricinus</taxon>
    </lineage>
</organism>
<dbReference type="EMBL" id="EQ984716">
    <property type="protein sequence ID" value="EEF23765.1"/>
    <property type="molecule type" value="Genomic_DNA"/>
</dbReference>
<dbReference type="GO" id="GO:0008168">
    <property type="term" value="F:methyltransferase activity"/>
    <property type="evidence" value="ECO:0000318"/>
    <property type="project" value="GO_Central"/>
</dbReference>
<keyword evidence="2" id="KW-1185">Reference proteome</keyword>
<accession>B9TK49</accession>
<dbReference type="InterPro" id="IPR029063">
    <property type="entry name" value="SAM-dependent_MTases_sf"/>
</dbReference>
<dbReference type="CDD" id="cd02440">
    <property type="entry name" value="AdoMet_MTases"/>
    <property type="match status" value="1"/>
</dbReference>
<dbReference type="Gene3D" id="3.40.50.150">
    <property type="entry name" value="Vaccinia Virus protein VP39"/>
    <property type="match status" value="1"/>
</dbReference>
<dbReference type="Pfam" id="PF13489">
    <property type="entry name" value="Methyltransf_23"/>
    <property type="match status" value="1"/>
</dbReference>
<sequence>MARRMHDARFATRYFVGSGIDVGAGNDSISQYGEFFPAMRGVRSWDLPDGDAQVLESIPDETFDFVHSSHCLEHMRDPAEALTNWFRVLKPCGHLICTVPDEDLYEQGLFPSTFNQDHKWTFTLWKARSWSPSSLNLFDLLKTLGEGAQVLKVELLDATFRFNLPRCDQTMTSVGESSVEFVIRKLPPHEIATCGRLPQAPAEPSSA</sequence>
<dbReference type="AlphaFoldDB" id="B9TK49"/>
<name>B9TK49_RICCO</name>
<evidence type="ECO:0000313" key="1">
    <source>
        <dbReference type="EMBL" id="EEF23765.1"/>
    </source>
</evidence>
<dbReference type="InParanoid" id="B9TK49"/>
<gene>
    <name evidence="1" type="ORF">RCOM_1995180</name>
</gene>
<proteinExistence type="predicted"/>